<protein>
    <submittedName>
        <fullName evidence="2">Uncharacterized protein</fullName>
    </submittedName>
</protein>
<organism evidence="2 3">
    <name type="scientific">Aspergillus wentii DTO 134E9</name>
    <dbReference type="NCBI Taxonomy" id="1073089"/>
    <lineage>
        <taxon>Eukaryota</taxon>
        <taxon>Fungi</taxon>
        <taxon>Dikarya</taxon>
        <taxon>Ascomycota</taxon>
        <taxon>Pezizomycotina</taxon>
        <taxon>Eurotiomycetes</taxon>
        <taxon>Eurotiomycetidae</taxon>
        <taxon>Eurotiales</taxon>
        <taxon>Aspergillaceae</taxon>
        <taxon>Aspergillus</taxon>
        <taxon>Aspergillus subgen. Cremei</taxon>
    </lineage>
</organism>
<keyword evidence="3" id="KW-1185">Reference proteome</keyword>
<evidence type="ECO:0000313" key="3">
    <source>
        <dbReference type="Proteomes" id="UP000184383"/>
    </source>
</evidence>
<evidence type="ECO:0000256" key="1">
    <source>
        <dbReference type="SAM" id="SignalP"/>
    </source>
</evidence>
<gene>
    <name evidence="2" type="ORF">ASPWEDRAFT_44723</name>
</gene>
<sequence length="392" mass="42292">MHSTLAFVFLLLVPSFAFPNPAALFARSPGPVCTADKPTIPPSCCTSPQDLYPYTDEAETCPPDQTRCCTETKDVLTVQNPTVVLNCGRDSVRQSTATIKVVPCASDPTNGCLEVTYNDIADTTYTEFHLEISKDPITQSSPGQYKTFTGYCQLGPNGETVVCTVPINKIFEKTGYTTLCQNTLYVAAHSVITDGNTCWVGTTPIVQTANNWAKYFDVKFDCAKKCVHACCCPATPPPPGGLCGVGTAFARDDQHPLSDLGCQRWGWYFAEKTSSFNADLVLGQTTVIGKVSVTIDSNGFSWVYQPNAPYGLLEAHVKVLCNPIPSFDPPRSNPCAPGQYEFNSGCLHGASTWSGSAPKCPDGKYWSIFHAKISKADGTCQGEPPCPNPDQD</sequence>
<evidence type="ECO:0000313" key="2">
    <source>
        <dbReference type="EMBL" id="OJJ32577.1"/>
    </source>
</evidence>
<accession>A0A1L9RCH7</accession>
<proteinExistence type="predicted"/>
<dbReference type="EMBL" id="KV878215">
    <property type="protein sequence ID" value="OJJ32577.1"/>
    <property type="molecule type" value="Genomic_DNA"/>
</dbReference>
<name>A0A1L9RCH7_ASPWE</name>
<dbReference type="GeneID" id="63752178"/>
<dbReference type="VEuPathDB" id="FungiDB:ASPWEDRAFT_44723"/>
<dbReference type="AlphaFoldDB" id="A0A1L9RCH7"/>
<feature type="signal peptide" evidence="1">
    <location>
        <begin position="1"/>
        <end position="17"/>
    </location>
</feature>
<dbReference type="RefSeq" id="XP_040686254.1">
    <property type="nucleotide sequence ID" value="XM_040836330.1"/>
</dbReference>
<dbReference type="OrthoDB" id="2019572at2759"/>
<feature type="chain" id="PRO_5012047128" evidence="1">
    <location>
        <begin position="18"/>
        <end position="392"/>
    </location>
</feature>
<reference evidence="3" key="1">
    <citation type="journal article" date="2017" name="Genome Biol.">
        <title>Comparative genomics reveals high biological diversity and specific adaptations in the industrially and medically important fungal genus Aspergillus.</title>
        <authorList>
            <person name="de Vries R.P."/>
            <person name="Riley R."/>
            <person name="Wiebenga A."/>
            <person name="Aguilar-Osorio G."/>
            <person name="Amillis S."/>
            <person name="Uchima C.A."/>
            <person name="Anderluh G."/>
            <person name="Asadollahi M."/>
            <person name="Askin M."/>
            <person name="Barry K."/>
            <person name="Battaglia E."/>
            <person name="Bayram O."/>
            <person name="Benocci T."/>
            <person name="Braus-Stromeyer S.A."/>
            <person name="Caldana C."/>
            <person name="Canovas D."/>
            <person name="Cerqueira G.C."/>
            <person name="Chen F."/>
            <person name="Chen W."/>
            <person name="Choi C."/>
            <person name="Clum A."/>
            <person name="Dos Santos R.A."/>
            <person name="Damasio A.R."/>
            <person name="Diallinas G."/>
            <person name="Emri T."/>
            <person name="Fekete E."/>
            <person name="Flipphi M."/>
            <person name="Freyberg S."/>
            <person name="Gallo A."/>
            <person name="Gournas C."/>
            <person name="Habgood R."/>
            <person name="Hainaut M."/>
            <person name="Harispe M.L."/>
            <person name="Henrissat B."/>
            <person name="Hilden K.S."/>
            <person name="Hope R."/>
            <person name="Hossain A."/>
            <person name="Karabika E."/>
            <person name="Karaffa L."/>
            <person name="Karanyi Z."/>
            <person name="Krasevec N."/>
            <person name="Kuo A."/>
            <person name="Kusch H."/>
            <person name="LaButti K."/>
            <person name="Lagendijk E.L."/>
            <person name="Lapidus A."/>
            <person name="Levasseur A."/>
            <person name="Lindquist E."/>
            <person name="Lipzen A."/>
            <person name="Logrieco A.F."/>
            <person name="MacCabe A."/>
            <person name="Maekelae M.R."/>
            <person name="Malavazi I."/>
            <person name="Melin P."/>
            <person name="Meyer V."/>
            <person name="Mielnichuk N."/>
            <person name="Miskei M."/>
            <person name="Molnar A.P."/>
            <person name="Mule G."/>
            <person name="Ngan C.Y."/>
            <person name="Orejas M."/>
            <person name="Orosz E."/>
            <person name="Ouedraogo J.P."/>
            <person name="Overkamp K.M."/>
            <person name="Park H.-S."/>
            <person name="Perrone G."/>
            <person name="Piumi F."/>
            <person name="Punt P.J."/>
            <person name="Ram A.F."/>
            <person name="Ramon A."/>
            <person name="Rauscher S."/>
            <person name="Record E."/>
            <person name="Riano-Pachon D.M."/>
            <person name="Robert V."/>
            <person name="Roehrig J."/>
            <person name="Ruller R."/>
            <person name="Salamov A."/>
            <person name="Salih N.S."/>
            <person name="Samson R.A."/>
            <person name="Sandor E."/>
            <person name="Sanguinetti M."/>
            <person name="Schuetze T."/>
            <person name="Sepcic K."/>
            <person name="Shelest E."/>
            <person name="Sherlock G."/>
            <person name="Sophianopoulou V."/>
            <person name="Squina F.M."/>
            <person name="Sun H."/>
            <person name="Susca A."/>
            <person name="Todd R.B."/>
            <person name="Tsang A."/>
            <person name="Unkles S.E."/>
            <person name="van de Wiele N."/>
            <person name="van Rossen-Uffink D."/>
            <person name="Oliveira J.V."/>
            <person name="Vesth T.C."/>
            <person name="Visser J."/>
            <person name="Yu J.-H."/>
            <person name="Zhou M."/>
            <person name="Andersen M.R."/>
            <person name="Archer D.B."/>
            <person name="Baker S.E."/>
            <person name="Benoit I."/>
            <person name="Brakhage A.A."/>
            <person name="Braus G.H."/>
            <person name="Fischer R."/>
            <person name="Frisvad J.C."/>
            <person name="Goldman G.H."/>
            <person name="Houbraken J."/>
            <person name="Oakley B."/>
            <person name="Pocsi I."/>
            <person name="Scazzocchio C."/>
            <person name="Seiboth B."/>
            <person name="vanKuyk P.A."/>
            <person name="Wortman J."/>
            <person name="Dyer P.S."/>
            <person name="Grigoriev I.V."/>
        </authorList>
    </citation>
    <scope>NUCLEOTIDE SEQUENCE [LARGE SCALE GENOMIC DNA]</scope>
    <source>
        <strain evidence="3">DTO 134E9</strain>
    </source>
</reference>
<keyword evidence="1" id="KW-0732">Signal</keyword>
<dbReference type="Proteomes" id="UP000184383">
    <property type="component" value="Unassembled WGS sequence"/>
</dbReference>